<evidence type="ECO:0000313" key="3">
    <source>
        <dbReference type="Proteomes" id="UP001141806"/>
    </source>
</evidence>
<dbReference type="EMBL" id="JAMYWD010000006">
    <property type="protein sequence ID" value="KAJ4967629.1"/>
    <property type="molecule type" value="Genomic_DNA"/>
</dbReference>
<accession>A0A9Q0KBZ3</accession>
<feature type="compositionally biased region" description="Low complexity" evidence="1">
    <location>
        <begin position="67"/>
        <end position="76"/>
    </location>
</feature>
<protein>
    <submittedName>
        <fullName evidence="2">Uncharacterized protein</fullName>
    </submittedName>
</protein>
<feature type="region of interest" description="Disordered" evidence="1">
    <location>
        <begin position="39"/>
        <end position="93"/>
    </location>
</feature>
<feature type="region of interest" description="Disordered" evidence="1">
    <location>
        <begin position="182"/>
        <end position="209"/>
    </location>
</feature>
<reference evidence="2" key="1">
    <citation type="journal article" date="2023" name="Plant J.">
        <title>The genome of the king protea, Protea cynaroides.</title>
        <authorList>
            <person name="Chang J."/>
            <person name="Duong T.A."/>
            <person name="Schoeman C."/>
            <person name="Ma X."/>
            <person name="Roodt D."/>
            <person name="Barker N."/>
            <person name="Li Z."/>
            <person name="Van de Peer Y."/>
            <person name="Mizrachi E."/>
        </authorList>
    </citation>
    <scope>NUCLEOTIDE SEQUENCE</scope>
    <source>
        <tissue evidence="2">Young leaves</tissue>
    </source>
</reference>
<name>A0A9Q0KBZ3_9MAGN</name>
<proteinExistence type="predicted"/>
<dbReference type="Proteomes" id="UP001141806">
    <property type="component" value="Unassembled WGS sequence"/>
</dbReference>
<evidence type="ECO:0000313" key="2">
    <source>
        <dbReference type="EMBL" id="KAJ4967629.1"/>
    </source>
</evidence>
<gene>
    <name evidence="2" type="ORF">NE237_014330</name>
</gene>
<feature type="region of interest" description="Disordered" evidence="1">
    <location>
        <begin position="216"/>
        <end position="235"/>
    </location>
</feature>
<organism evidence="2 3">
    <name type="scientific">Protea cynaroides</name>
    <dbReference type="NCBI Taxonomy" id="273540"/>
    <lineage>
        <taxon>Eukaryota</taxon>
        <taxon>Viridiplantae</taxon>
        <taxon>Streptophyta</taxon>
        <taxon>Embryophyta</taxon>
        <taxon>Tracheophyta</taxon>
        <taxon>Spermatophyta</taxon>
        <taxon>Magnoliopsida</taxon>
        <taxon>Proteales</taxon>
        <taxon>Proteaceae</taxon>
        <taxon>Protea</taxon>
    </lineage>
</organism>
<sequence>MVYCGMVMIGVKGYNMRASCDVVLDLKMGLIDSGDVLSSVKTEREPKPGSSELTFGNRLEEEEEAKGPPLEEAPLASKESMSEPSGAAKKTSRLAITSAKRVFKKSRKPTILALESVPASRIKSSIHSEAALAQLQTEYQIPSTVHLRVPRADELACSINESEVYILSLTREELVKNLEAAKQAKGGQMKEANKGKWASAEGDSQEGKSLRLAKDHPTDVHQNKGGLQASALGVPRDESTRHLATQKFGSSPEETIKLTKGPEKETHASQVKEMARKKYEGDSVFESTRVARTIVEESRLPLDMKHESSIAGDVHHQLETANIKILAGDVKYQELKDSHDAQAATIEEMVTKCASIHQELSVAQDKANGAEGALTKKQQKLQKAEGELCQDKEMLCNVESDLKKTLKDSASDYFKEVALYLRPCLDEQGVVVDYSIYLSFAKEAEDMGGAPLKNWRMGLRRTTCLIYPCLGLFVKLYRLEKVSGILLRNIQLSRLPIRPKII</sequence>
<feature type="region of interest" description="Disordered" evidence="1">
    <location>
        <begin position="243"/>
        <end position="270"/>
    </location>
</feature>
<comment type="caution">
    <text evidence="2">The sequence shown here is derived from an EMBL/GenBank/DDBJ whole genome shotgun (WGS) entry which is preliminary data.</text>
</comment>
<feature type="compositionally biased region" description="Basic and acidic residues" evidence="1">
    <location>
        <begin position="254"/>
        <end position="267"/>
    </location>
</feature>
<dbReference type="AlphaFoldDB" id="A0A9Q0KBZ3"/>
<evidence type="ECO:0000256" key="1">
    <source>
        <dbReference type="SAM" id="MobiDB-lite"/>
    </source>
</evidence>
<keyword evidence="3" id="KW-1185">Reference proteome</keyword>